<dbReference type="AlphaFoldDB" id="A0A1S8AU38"/>
<dbReference type="InterPro" id="IPR012341">
    <property type="entry name" value="6hp_glycosidase-like_sf"/>
</dbReference>
<keyword evidence="4" id="KW-0378">Hydrolase</keyword>
<dbReference type="Pfam" id="PF19291">
    <property type="entry name" value="TREH_N"/>
    <property type="match status" value="1"/>
</dbReference>
<reference evidence="5" key="1">
    <citation type="submission" date="2016-04" db="EMBL/GenBank/DDBJ databases">
        <authorList>
            <person name="Chen S.-C."/>
            <person name="Lai M.-C."/>
        </authorList>
    </citation>
    <scope>NUCLEOTIDE SEQUENCE [LARGE SCALE GENOMIC DNA]</scope>
    <source>
        <strain evidence="5">AB14</strain>
    </source>
</reference>
<dbReference type="InterPro" id="IPR045582">
    <property type="entry name" value="Trehalase-like_N"/>
</dbReference>
<evidence type="ECO:0000259" key="2">
    <source>
        <dbReference type="Pfam" id="PF00723"/>
    </source>
</evidence>
<dbReference type="STRING" id="301967.A6E15_03165"/>
<feature type="domain" description="GH15-like" evidence="2">
    <location>
        <begin position="231"/>
        <end position="592"/>
    </location>
</feature>
<dbReference type="OrthoDB" id="36362at2157"/>
<dbReference type="InterPro" id="IPR011613">
    <property type="entry name" value="GH15-like"/>
</dbReference>
<dbReference type="PANTHER" id="PTHR31616:SF0">
    <property type="entry name" value="GLUCAN 1,4-ALPHA-GLUCOSIDASE"/>
    <property type="match status" value="1"/>
</dbReference>
<name>A0A1S8AU38_9EURY</name>
<keyword evidence="5" id="KW-1185">Reference proteome</keyword>
<evidence type="ECO:0000259" key="3">
    <source>
        <dbReference type="Pfam" id="PF19291"/>
    </source>
</evidence>
<dbReference type="PANTHER" id="PTHR31616">
    <property type="entry name" value="TREHALASE"/>
    <property type="match status" value="1"/>
</dbReference>
<protein>
    <submittedName>
        <fullName evidence="4">Glycoside hydrolase family 15</fullName>
    </submittedName>
</protein>
<dbReference type="Gene3D" id="1.50.10.10">
    <property type="match status" value="1"/>
</dbReference>
<dbReference type="EMBL" id="LWLN01000001">
    <property type="protein sequence ID" value="OLZ40039.1"/>
    <property type="molecule type" value="Genomic_DNA"/>
</dbReference>
<proteinExistence type="inferred from homology"/>
<dbReference type="GO" id="GO:0004553">
    <property type="term" value="F:hydrolase activity, hydrolyzing O-glycosyl compounds"/>
    <property type="evidence" value="ECO:0007669"/>
    <property type="project" value="TreeGrafter"/>
</dbReference>
<dbReference type="Proteomes" id="UP000189370">
    <property type="component" value="Unassembled WGS sequence"/>
</dbReference>
<gene>
    <name evidence="4" type="ORF">A6E15_03165</name>
</gene>
<dbReference type="InterPro" id="IPR008928">
    <property type="entry name" value="6-hairpin_glycosidase_sf"/>
</dbReference>
<evidence type="ECO:0000313" key="5">
    <source>
        <dbReference type="Proteomes" id="UP000189370"/>
    </source>
</evidence>
<dbReference type="Pfam" id="PF00723">
    <property type="entry name" value="Glyco_hydro_15"/>
    <property type="match status" value="1"/>
</dbReference>
<evidence type="ECO:0000313" key="4">
    <source>
        <dbReference type="EMBL" id="OLZ40039.1"/>
    </source>
</evidence>
<organism evidence="4 5">
    <name type="scientific">Natrinema saccharevitans</name>
    <dbReference type="NCBI Taxonomy" id="301967"/>
    <lineage>
        <taxon>Archaea</taxon>
        <taxon>Methanobacteriati</taxon>
        <taxon>Methanobacteriota</taxon>
        <taxon>Stenosarchaea group</taxon>
        <taxon>Halobacteria</taxon>
        <taxon>Halobacteriales</taxon>
        <taxon>Natrialbaceae</taxon>
        <taxon>Natrinema</taxon>
    </lineage>
</organism>
<dbReference type="GO" id="GO:0005975">
    <property type="term" value="P:carbohydrate metabolic process"/>
    <property type="evidence" value="ECO:0007669"/>
    <property type="project" value="InterPro"/>
</dbReference>
<accession>A0A1S8AU38</accession>
<dbReference type="SUPFAM" id="SSF48208">
    <property type="entry name" value="Six-hairpin glycosidases"/>
    <property type="match status" value="1"/>
</dbReference>
<comment type="similarity">
    <text evidence="1">Belongs to the glycosyl hydrolase 15 family.</text>
</comment>
<evidence type="ECO:0000256" key="1">
    <source>
        <dbReference type="ARBA" id="ARBA00006188"/>
    </source>
</evidence>
<comment type="caution">
    <text evidence="4">The sequence shown here is derived from an EMBL/GenBank/DDBJ whole genome shotgun (WGS) entry which is preliminary data.</text>
</comment>
<feature type="domain" description="Trehalase-like N-terminal" evidence="3">
    <location>
        <begin position="9"/>
        <end position="195"/>
    </location>
</feature>
<sequence length="622" mass="68264">MAVAESDAYPPIEAYGVVGNRETCALVAPDGSIDWFPFPHLESPSIFAAILDADRGGRFRVAPTDAFETAQRYVDDTNVLETTFYADGGTATVTDFLPPADRTDHPRKVLYRKAACTDGAVDLAVELEPRFEYGRAETAIEPVEQGILTAGAEERTLLESPIDLEIDDGRATGESSLEAGETAWFLLRCTGSEDATTDPEAALAETIEYWSDWVHSCGPDDDCAFEGPWHEQVVRSQLVLKLLTHAETGAIAAAPTTSLPEDIGGVRNWDYRFNWLRDAGFTVQALLNLGTVEEASDYFDWFMDRCRAADPATIQPLYGLHGESDLEERELDHLAGYRGSRPVRIGNGAAEQRQLDVYGELLLAVDEMRQHGRVLDDDEWERIRDVVDYVRDVWDEPDAGIWEVRGGEKQFVYSNVMCWVALDRGIEIAVERGGDAPLAAWRETREAIRTDVLENGYDEAVGAFVQSYGSDALDATGLLLPLVGFLPFDDDRVRGTIDAIERELGDDDVFVSRYDGDDGLPGEEGAFVLCSCWLVDALALSGRVEAAQSRFESLLEYLNPLGLFAEEIDPTTGAYLGNYPQAFSHIGIVNSALYLGYVRGAETSGPPPMGIRLGEPAVSLGE</sequence>
<dbReference type="RefSeq" id="WP_076143588.1">
    <property type="nucleotide sequence ID" value="NZ_LWLN01000001.1"/>
</dbReference>